<organism evidence="2 3">
    <name type="scientific">Phialocephala subalpina</name>
    <dbReference type="NCBI Taxonomy" id="576137"/>
    <lineage>
        <taxon>Eukaryota</taxon>
        <taxon>Fungi</taxon>
        <taxon>Dikarya</taxon>
        <taxon>Ascomycota</taxon>
        <taxon>Pezizomycotina</taxon>
        <taxon>Leotiomycetes</taxon>
        <taxon>Helotiales</taxon>
        <taxon>Mollisiaceae</taxon>
        <taxon>Phialocephala</taxon>
        <taxon>Phialocephala fortinii species complex</taxon>
    </lineage>
</organism>
<gene>
    <name evidence="2" type="ORF">PAC_01347</name>
</gene>
<dbReference type="EMBL" id="FJOG01000002">
    <property type="protein sequence ID" value="CZR51471.1"/>
    <property type="molecule type" value="Genomic_DNA"/>
</dbReference>
<dbReference type="Pfam" id="PF07859">
    <property type="entry name" value="Abhydrolase_3"/>
    <property type="match status" value="1"/>
</dbReference>
<evidence type="ECO:0000313" key="2">
    <source>
        <dbReference type="EMBL" id="CZR51471.1"/>
    </source>
</evidence>
<dbReference type="OrthoDB" id="408631at2759"/>
<evidence type="ECO:0000259" key="1">
    <source>
        <dbReference type="Pfam" id="PF07859"/>
    </source>
</evidence>
<feature type="domain" description="Alpha/beta hydrolase fold-3" evidence="1">
    <location>
        <begin position="64"/>
        <end position="296"/>
    </location>
</feature>
<dbReference type="InterPro" id="IPR050466">
    <property type="entry name" value="Carboxylest/Gibb_receptor"/>
</dbReference>
<protein>
    <recommendedName>
        <fullName evidence="1">Alpha/beta hydrolase fold-3 domain-containing protein</fullName>
    </recommendedName>
</protein>
<keyword evidence="3" id="KW-1185">Reference proteome</keyword>
<dbReference type="InterPro" id="IPR013094">
    <property type="entry name" value="AB_hydrolase_3"/>
</dbReference>
<dbReference type="SUPFAM" id="SSF53474">
    <property type="entry name" value="alpha/beta-Hydrolases"/>
    <property type="match status" value="1"/>
</dbReference>
<name>A0A1L7WFC7_9HELO</name>
<sequence>MSHRARDIQTSSNFLTDASQGLQHQVTVHVHQISVSEGNTIPIAIYIAAGLWSFENPTYPIYAYFHGGGFMFGSLESEHAACMRLAAKLHVIVISICYRHTPQHPWPAAWTDATIAMDWIYANALRFGGDPTGIVVGGVGFGAHLAMHVVRRWKRKFETHAPHIGPHLRCTCAAANAFIRGVLLCTPWFYLDFTAFPHRDFASFQTTSRWQYSDAPILNSAMLAFFVQNLRNPLDEEGPADIELEDDVYYSNWPQITIMVAGSDPLRDDGLLLAQKLRLAGIPHMVHPFWGLPHDFRQFDEALSACKEWDEIIVDSIHAMLEGRLGLVGIPSPPETVESTSRRGTII</sequence>
<accession>A0A1L7WFC7</accession>
<dbReference type="PANTHER" id="PTHR23024:SF182">
    <property type="entry name" value="PUTATIVE (AFU_ORTHOLOGUE AFUA_3G14960)-RELATED"/>
    <property type="match status" value="1"/>
</dbReference>
<dbReference type="InterPro" id="IPR029058">
    <property type="entry name" value="AB_hydrolase_fold"/>
</dbReference>
<reference evidence="2 3" key="1">
    <citation type="submission" date="2016-03" db="EMBL/GenBank/DDBJ databases">
        <authorList>
            <person name="Ploux O."/>
        </authorList>
    </citation>
    <scope>NUCLEOTIDE SEQUENCE [LARGE SCALE GENOMIC DNA]</scope>
    <source>
        <strain evidence="2 3">UAMH 11012</strain>
    </source>
</reference>
<dbReference type="Gene3D" id="3.40.50.1820">
    <property type="entry name" value="alpha/beta hydrolase"/>
    <property type="match status" value="1"/>
</dbReference>
<evidence type="ECO:0000313" key="3">
    <source>
        <dbReference type="Proteomes" id="UP000184330"/>
    </source>
</evidence>
<dbReference type="Proteomes" id="UP000184330">
    <property type="component" value="Unassembled WGS sequence"/>
</dbReference>
<dbReference type="STRING" id="576137.A0A1L7WFC7"/>
<proteinExistence type="predicted"/>
<dbReference type="AlphaFoldDB" id="A0A1L7WFC7"/>
<dbReference type="GO" id="GO:0016787">
    <property type="term" value="F:hydrolase activity"/>
    <property type="evidence" value="ECO:0007669"/>
    <property type="project" value="InterPro"/>
</dbReference>
<dbReference type="PANTHER" id="PTHR23024">
    <property type="entry name" value="ARYLACETAMIDE DEACETYLASE"/>
    <property type="match status" value="1"/>
</dbReference>